<gene>
    <name evidence="2" type="ORF">SAMN05421877_107234</name>
</gene>
<dbReference type="InterPro" id="IPR029492">
    <property type="entry name" value="DUF4435"/>
</dbReference>
<dbReference type="EMBL" id="FNUT01000007">
    <property type="protein sequence ID" value="SEG41095.1"/>
    <property type="molecule type" value="Genomic_DNA"/>
</dbReference>
<reference evidence="3" key="1">
    <citation type="submission" date="2016-10" db="EMBL/GenBank/DDBJ databases">
        <authorList>
            <person name="Varghese N."/>
            <person name="Submissions S."/>
        </authorList>
    </citation>
    <scope>NUCLEOTIDE SEQUENCE [LARGE SCALE GENOMIC DNA]</scope>
    <source>
        <strain evidence="3">DSM 22361</strain>
    </source>
</reference>
<evidence type="ECO:0000259" key="1">
    <source>
        <dbReference type="Pfam" id="PF14491"/>
    </source>
</evidence>
<accession>A0A1H5ZZ81</accession>
<proteinExistence type="predicted"/>
<dbReference type="OrthoDB" id="8448914at2"/>
<protein>
    <recommendedName>
        <fullName evidence="1">DUF4435 domain-containing protein</fullName>
    </recommendedName>
</protein>
<evidence type="ECO:0000313" key="2">
    <source>
        <dbReference type="EMBL" id="SEG41095.1"/>
    </source>
</evidence>
<sequence>MNKFGFPELSQTFLMGQDLMYKQFNEVDFFVEDIESEHMYFNIFKNVFSQVKFEKIFPLGGKENVIEAAKKTVANKDKIYFVDQDFDGILETKCNYPNIFYLKKYSIENYLIQKESIFEIIRIKQPKFKDKEIEAIFDYKKLLFETTEFLKEMSIYFVVVRKFKLNDEYLKIIVHRDFDENTTSPYYKGNHIKNYIKQIETSLKSRDGRISINKHKKLIQNHFNTLEACLNNIPGKYLLSIIKQRLISKKLINANSDETFIYSLSKEFNPRIFNDIKLEVINFRNLNNTG</sequence>
<dbReference type="Pfam" id="PF14491">
    <property type="entry name" value="DUF4435"/>
    <property type="match status" value="1"/>
</dbReference>
<organism evidence="2 3">
    <name type="scientific">Sphingobacterium lactis</name>
    <dbReference type="NCBI Taxonomy" id="797291"/>
    <lineage>
        <taxon>Bacteria</taxon>
        <taxon>Pseudomonadati</taxon>
        <taxon>Bacteroidota</taxon>
        <taxon>Sphingobacteriia</taxon>
        <taxon>Sphingobacteriales</taxon>
        <taxon>Sphingobacteriaceae</taxon>
        <taxon>Sphingobacterium</taxon>
    </lineage>
</organism>
<name>A0A1H5ZZ81_9SPHI</name>
<keyword evidence="3" id="KW-1185">Reference proteome</keyword>
<dbReference type="RefSeq" id="WP_103906659.1">
    <property type="nucleotide sequence ID" value="NZ_CP049246.1"/>
</dbReference>
<feature type="domain" description="DUF4435" evidence="1">
    <location>
        <begin position="26"/>
        <end position="258"/>
    </location>
</feature>
<evidence type="ECO:0000313" key="3">
    <source>
        <dbReference type="Proteomes" id="UP000236731"/>
    </source>
</evidence>
<dbReference type="Proteomes" id="UP000236731">
    <property type="component" value="Unassembled WGS sequence"/>
</dbReference>
<dbReference type="AlphaFoldDB" id="A0A1H5ZZ81"/>